<keyword evidence="2" id="KW-1185">Reference proteome</keyword>
<dbReference type="PANTHER" id="PTHR22467:SF1">
    <property type="entry name" value="EZH INHIBITORY PROTEIN"/>
    <property type="match status" value="1"/>
</dbReference>
<feature type="non-terminal residue" evidence="3">
    <location>
        <position position="232"/>
    </location>
</feature>
<accession>A0ABM1C718</accession>
<reference evidence="3" key="1">
    <citation type="submission" date="2025-08" db="UniProtKB">
        <authorList>
            <consortium name="RefSeq"/>
        </authorList>
    </citation>
    <scope>IDENTIFICATION</scope>
</reference>
<proteinExistence type="predicted"/>
<protein>
    <submittedName>
        <fullName evidence="3">Uncharacterized protein CXorf67-like</fullName>
    </submittedName>
</protein>
<evidence type="ECO:0000313" key="3">
    <source>
        <dbReference type="RefSeq" id="XP_014635349.1"/>
    </source>
</evidence>
<gene>
    <name evidence="3" type="primary">LOC106800275</name>
</gene>
<dbReference type="GeneID" id="106800275"/>
<feature type="compositionally biased region" description="Low complexity" evidence="1">
    <location>
        <begin position="64"/>
        <end position="73"/>
    </location>
</feature>
<name>A0ABM1C718_CERSS</name>
<feature type="region of interest" description="Disordered" evidence="1">
    <location>
        <begin position="1"/>
        <end position="73"/>
    </location>
</feature>
<organism evidence="2 3">
    <name type="scientific">Ceratotherium simum simum</name>
    <name type="common">Southern white rhinoceros</name>
    <dbReference type="NCBI Taxonomy" id="73337"/>
    <lineage>
        <taxon>Eukaryota</taxon>
        <taxon>Metazoa</taxon>
        <taxon>Chordata</taxon>
        <taxon>Craniata</taxon>
        <taxon>Vertebrata</taxon>
        <taxon>Euteleostomi</taxon>
        <taxon>Mammalia</taxon>
        <taxon>Eutheria</taxon>
        <taxon>Laurasiatheria</taxon>
        <taxon>Perissodactyla</taxon>
        <taxon>Rhinocerotidae</taxon>
        <taxon>Ceratotherium</taxon>
    </lineage>
</organism>
<sequence length="232" mass="23282">MATQSCWEKEQQPQQGEVPPEPKSKVAPAPGQARGTGNPGASVPAASSDPCPPGGGAPRGGAAGSSSCATASAGAISVTAEDPWLPSMDCVQERGPSDLQGGQSPHAGPSCVVPEAGQGIQSVRTGSTAAMGQATRVAGRASRPPTHTTSPGDGRGRKQPSREEAAQAQKPPERCLFPGAPGPRWSEPLPQSSPESQPSSSGRSRASPRSHASPLGPALRSRTTAPGPALRS</sequence>
<feature type="compositionally biased region" description="Polar residues" evidence="1">
    <location>
        <begin position="119"/>
        <end position="130"/>
    </location>
</feature>
<dbReference type="PANTHER" id="PTHR22467">
    <property type="entry name" value="EZH INHIBITORY PROTEIN-RELATED"/>
    <property type="match status" value="1"/>
</dbReference>
<dbReference type="RefSeq" id="XP_014635349.1">
    <property type="nucleotide sequence ID" value="XM_014779863.1"/>
</dbReference>
<feature type="compositionally biased region" description="Basic and acidic residues" evidence="1">
    <location>
        <begin position="154"/>
        <end position="165"/>
    </location>
</feature>
<feature type="compositionally biased region" description="Low complexity" evidence="1">
    <location>
        <begin position="186"/>
        <end position="215"/>
    </location>
</feature>
<feature type="region of interest" description="Disordered" evidence="1">
    <location>
        <begin position="86"/>
        <end position="232"/>
    </location>
</feature>
<dbReference type="Proteomes" id="UP000694910">
    <property type="component" value="Unplaced"/>
</dbReference>
<evidence type="ECO:0000313" key="2">
    <source>
        <dbReference type="Proteomes" id="UP000694910"/>
    </source>
</evidence>
<dbReference type="InterPro" id="IPR052882">
    <property type="entry name" value="EZH_Inhibitor"/>
</dbReference>
<evidence type="ECO:0000256" key="1">
    <source>
        <dbReference type="SAM" id="MobiDB-lite"/>
    </source>
</evidence>